<proteinExistence type="predicted"/>
<dbReference type="InterPro" id="IPR011006">
    <property type="entry name" value="CheY-like_superfamily"/>
</dbReference>
<protein>
    <recommendedName>
        <fullName evidence="5">OmpR/PhoB-type domain-containing protein</fullName>
    </recommendedName>
</protein>
<dbReference type="PANTHER" id="PTHR48111">
    <property type="entry name" value="REGULATOR OF RPOS"/>
    <property type="match status" value="1"/>
</dbReference>
<name>A0A178MTJ4_9PROT</name>
<dbReference type="Pfam" id="PF00486">
    <property type="entry name" value="Trans_reg_C"/>
    <property type="match status" value="1"/>
</dbReference>
<reference evidence="6 7" key="1">
    <citation type="submission" date="2016-04" db="EMBL/GenBank/DDBJ databases">
        <title>Draft genome sequence of freshwater magnetotactic bacteria Magnetospirillum marisnigri SP-1 and Magnetospirillum moscoviense BB-1.</title>
        <authorList>
            <person name="Koziaeva V."/>
            <person name="Dziuba M.V."/>
            <person name="Ivanov T.M."/>
            <person name="Kuznetsov B."/>
            <person name="Grouzdev D.S."/>
        </authorList>
    </citation>
    <scope>NUCLEOTIDE SEQUENCE [LARGE SCALE GENOMIC DNA]</scope>
    <source>
        <strain evidence="6 7">BB-1</strain>
    </source>
</reference>
<dbReference type="SUPFAM" id="SSF46894">
    <property type="entry name" value="C-terminal effector domain of the bipartite response regulators"/>
    <property type="match status" value="1"/>
</dbReference>
<evidence type="ECO:0000256" key="2">
    <source>
        <dbReference type="ARBA" id="ARBA00023012"/>
    </source>
</evidence>
<gene>
    <name evidence="6" type="ORF">A6A05_09990</name>
</gene>
<evidence type="ECO:0000313" key="7">
    <source>
        <dbReference type="Proteomes" id="UP000078543"/>
    </source>
</evidence>
<dbReference type="CDD" id="cd00383">
    <property type="entry name" value="trans_reg_C"/>
    <property type="match status" value="1"/>
</dbReference>
<organism evidence="6 7">
    <name type="scientific">Magnetospirillum moscoviense</name>
    <dbReference type="NCBI Taxonomy" id="1437059"/>
    <lineage>
        <taxon>Bacteria</taxon>
        <taxon>Pseudomonadati</taxon>
        <taxon>Pseudomonadota</taxon>
        <taxon>Alphaproteobacteria</taxon>
        <taxon>Rhodospirillales</taxon>
        <taxon>Rhodospirillaceae</taxon>
        <taxon>Magnetospirillum</taxon>
    </lineage>
</organism>
<accession>A0A178MTJ4</accession>
<dbReference type="AlphaFoldDB" id="A0A178MTJ4"/>
<dbReference type="Proteomes" id="UP000078543">
    <property type="component" value="Unassembled WGS sequence"/>
</dbReference>
<dbReference type="RefSeq" id="WP_068498948.1">
    <property type="nucleotide sequence ID" value="NZ_LWQU01000126.1"/>
</dbReference>
<evidence type="ECO:0000256" key="3">
    <source>
        <dbReference type="ARBA" id="ARBA00023125"/>
    </source>
</evidence>
<dbReference type="GO" id="GO:0032993">
    <property type="term" value="C:protein-DNA complex"/>
    <property type="evidence" value="ECO:0007669"/>
    <property type="project" value="TreeGrafter"/>
</dbReference>
<dbReference type="InterPro" id="IPR039420">
    <property type="entry name" value="WalR-like"/>
</dbReference>
<keyword evidence="7" id="KW-1185">Reference proteome</keyword>
<keyword evidence="3 4" id="KW-0238">DNA-binding</keyword>
<evidence type="ECO:0000256" key="1">
    <source>
        <dbReference type="ARBA" id="ARBA00022553"/>
    </source>
</evidence>
<dbReference type="GO" id="GO:0005829">
    <property type="term" value="C:cytosol"/>
    <property type="evidence" value="ECO:0007669"/>
    <property type="project" value="TreeGrafter"/>
</dbReference>
<keyword evidence="1" id="KW-0597">Phosphoprotein</keyword>
<dbReference type="GO" id="GO:0006355">
    <property type="term" value="P:regulation of DNA-templated transcription"/>
    <property type="evidence" value="ECO:0007669"/>
    <property type="project" value="InterPro"/>
</dbReference>
<dbReference type="STRING" id="1437059.A6A05_09990"/>
<dbReference type="GO" id="GO:0000156">
    <property type="term" value="F:phosphorelay response regulator activity"/>
    <property type="evidence" value="ECO:0007669"/>
    <property type="project" value="TreeGrafter"/>
</dbReference>
<dbReference type="InterPro" id="IPR001867">
    <property type="entry name" value="OmpR/PhoB-type_DNA-bd"/>
</dbReference>
<evidence type="ECO:0000313" key="6">
    <source>
        <dbReference type="EMBL" id="OAN53085.1"/>
    </source>
</evidence>
<evidence type="ECO:0000259" key="5">
    <source>
        <dbReference type="PROSITE" id="PS51755"/>
    </source>
</evidence>
<dbReference type="Gene3D" id="1.10.10.10">
    <property type="entry name" value="Winged helix-like DNA-binding domain superfamily/Winged helix DNA-binding domain"/>
    <property type="match status" value="1"/>
</dbReference>
<feature type="domain" description="OmpR/PhoB-type" evidence="5">
    <location>
        <begin position="84"/>
        <end position="182"/>
    </location>
</feature>
<sequence length="186" mass="19884">MKPTPLILLIDDDAVARDTLAEVLRNAGHAVTSTDGTGVLPPADLVVAATAPADGSLAWVALTKPVRVAPLLAAVTAALARRQACRVRFGGWCLDGPGRVLVHQDGHRVRLTDKEAAILSLLARADGAVDRQTLLTEVWGYGRSVTTHTLETHIYRLRRKIEADSDGAALLLTEPGGYRLIRTEEA</sequence>
<dbReference type="GO" id="GO:0000976">
    <property type="term" value="F:transcription cis-regulatory region binding"/>
    <property type="evidence" value="ECO:0007669"/>
    <property type="project" value="TreeGrafter"/>
</dbReference>
<dbReference type="PANTHER" id="PTHR48111:SF40">
    <property type="entry name" value="PHOSPHATE REGULON TRANSCRIPTIONAL REGULATORY PROTEIN PHOB"/>
    <property type="match status" value="1"/>
</dbReference>
<dbReference type="OrthoDB" id="9802426at2"/>
<dbReference type="SMART" id="SM00862">
    <property type="entry name" value="Trans_reg_C"/>
    <property type="match status" value="1"/>
</dbReference>
<evidence type="ECO:0000256" key="4">
    <source>
        <dbReference type="PROSITE-ProRule" id="PRU01091"/>
    </source>
</evidence>
<dbReference type="SUPFAM" id="SSF52172">
    <property type="entry name" value="CheY-like"/>
    <property type="match status" value="1"/>
</dbReference>
<dbReference type="InterPro" id="IPR016032">
    <property type="entry name" value="Sig_transdc_resp-reg_C-effctor"/>
</dbReference>
<keyword evidence="2" id="KW-0902">Two-component regulatory system</keyword>
<dbReference type="PROSITE" id="PS51755">
    <property type="entry name" value="OMPR_PHOB"/>
    <property type="match status" value="1"/>
</dbReference>
<feature type="DNA-binding region" description="OmpR/PhoB-type" evidence="4">
    <location>
        <begin position="84"/>
        <end position="182"/>
    </location>
</feature>
<dbReference type="InterPro" id="IPR036388">
    <property type="entry name" value="WH-like_DNA-bd_sf"/>
</dbReference>
<comment type="caution">
    <text evidence="6">The sequence shown here is derived from an EMBL/GenBank/DDBJ whole genome shotgun (WGS) entry which is preliminary data.</text>
</comment>
<dbReference type="EMBL" id="LWQU01000126">
    <property type="protein sequence ID" value="OAN53085.1"/>
    <property type="molecule type" value="Genomic_DNA"/>
</dbReference>